<evidence type="ECO:0000313" key="1">
    <source>
        <dbReference type="EMBL" id="TBU00106.1"/>
    </source>
</evidence>
<name>A0A4Q9KZF5_9MICR</name>
<proteinExistence type="predicted"/>
<accession>A0A4Q9KZF5</accession>
<comment type="caution">
    <text evidence="1">The sequence shown here is derived from an EMBL/GenBank/DDBJ whole genome shotgun (WGS) entry which is preliminary data.</text>
</comment>
<sequence>MKDTEMFTTILHLTPKDPLKATTLLRSHLNTLTPTSEPTTPSAEIFFHAVQLTNLIKQKKYDTVLEISITLIKKHFHISNIFQHNYDYITLIDQM</sequence>
<dbReference type="AlphaFoldDB" id="A0A4Q9KZF5"/>
<dbReference type="EMBL" id="PIXR01001787">
    <property type="protein sequence ID" value="TBU00106.1"/>
    <property type="molecule type" value="Genomic_DNA"/>
</dbReference>
<evidence type="ECO:0000313" key="2">
    <source>
        <dbReference type="Proteomes" id="UP000293045"/>
    </source>
</evidence>
<dbReference type="VEuPathDB" id="MicrosporidiaDB:CWI36_0232p0020"/>
<dbReference type="VEuPathDB" id="MicrosporidiaDB:CWI39_1787p0020"/>
<feature type="non-terminal residue" evidence="1">
    <location>
        <position position="95"/>
    </location>
</feature>
<dbReference type="Proteomes" id="UP000293045">
    <property type="component" value="Unassembled WGS sequence"/>
</dbReference>
<protein>
    <submittedName>
        <fullName evidence="1">Uncharacterized protein</fullName>
    </submittedName>
</protein>
<gene>
    <name evidence="1" type="ORF">CWI39_1787p0020</name>
</gene>
<reference evidence="1 2" key="1">
    <citation type="submission" date="2017-12" db="EMBL/GenBank/DDBJ databases">
        <authorList>
            <person name="Pombert J.-F."/>
            <person name="Haag K.L."/>
            <person name="Ebert D."/>
        </authorList>
    </citation>
    <scope>NUCLEOTIDE SEQUENCE [LARGE SCALE GENOMIC DNA]</scope>
    <source>
        <strain evidence="1">IL-BN-2</strain>
    </source>
</reference>
<organism evidence="1 2">
    <name type="scientific">Hamiltosporidium magnivora</name>
    <dbReference type="NCBI Taxonomy" id="148818"/>
    <lineage>
        <taxon>Eukaryota</taxon>
        <taxon>Fungi</taxon>
        <taxon>Fungi incertae sedis</taxon>
        <taxon>Microsporidia</taxon>
        <taxon>Dubosqiidae</taxon>
        <taxon>Hamiltosporidium</taxon>
    </lineage>
</organism>